<dbReference type="GO" id="GO:0004674">
    <property type="term" value="F:protein serine/threonine kinase activity"/>
    <property type="evidence" value="ECO:0007669"/>
    <property type="project" value="UniProtKB-KW"/>
</dbReference>
<dbReference type="Proteomes" id="UP000693946">
    <property type="component" value="Linkage Group LG2"/>
</dbReference>
<evidence type="ECO:0000256" key="5">
    <source>
        <dbReference type="ARBA" id="ARBA00022741"/>
    </source>
</evidence>
<keyword evidence="7 11" id="KW-0067">ATP-binding</keyword>
<comment type="catalytic activity">
    <reaction evidence="9">
        <text>L-threonyl-[protein] + ATP = O-phospho-L-threonyl-[protein] + ADP + H(+)</text>
        <dbReference type="Rhea" id="RHEA:46608"/>
        <dbReference type="Rhea" id="RHEA-COMP:11060"/>
        <dbReference type="Rhea" id="RHEA-COMP:11605"/>
        <dbReference type="ChEBI" id="CHEBI:15378"/>
        <dbReference type="ChEBI" id="CHEBI:30013"/>
        <dbReference type="ChEBI" id="CHEBI:30616"/>
        <dbReference type="ChEBI" id="CHEBI:61977"/>
        <dbReference type="ChEBI" id="CHEBI:456216"/>
        <dbReference type="EC" id="2.7.11.1"/>
    </reaction>
</comment>
<keyword evidence="5 11" id="KW-0547">Nucleotide-binding</keyword>
<evidence type="ECO:0000256" key="7">
    <source>
        <dbReference type="ARBA" id="ARBA00022840"/>
    </source>
</evidence>
<evidence type="ECO:0000256" key="4">
    <source>
        <dbReference type="ARBA" id="ARBA00022679"/>
    </source>
</evidence>
<keyword evidence="13" id="KW-0472">Membrane</keyword>
<dbReference type="PANTHER" id="PTHR44899">
    <property type="entry name" value="CAMK FAMILY PROTEIN KINASE"/>
    <property type="match status" value="1"/>
</dbReference>
<feature type="region of interest" description="Disordered" evidence="12">
    <location>
        <begin position="564"/>
        <end position="621"/>
    </location>
</feature>
<evidence type="ECO:0000256" key="11">
    <source>
        <dbReference type="PROSITE-ProRule" id="PRU10141"/>
    </source>
</evidence>
<feature type="domain" description="BRICHOS" evidence="15">
    <location>
        <begin position="135"/>
        <end position="229"/>
    </location>
</feature>
<organism evidence="16 17">
    <name type="scientific">Solea senegalensis</name>
    <name type="common">Senegalese sole</name>
    <dbReference type="NCBI Taxonomy" id="28829"/>
    <lineage>
        <taxon>Eukaryota</taxon>
        <taxon>Metazoa</taxon>
        <taxon>Chordata</taxon>
        <taxon>Craniata</taxon>
        <taxon>Vertebrata</taxon>
        <taxon>Euteleostomi</taxon>
        <taxon>Actinopterygii</taxon>
        <taxon>Neopterygii</taxon>
        <taxon>Teleostei</taxon>
        <taxon>Neoteleostei</taxon>
        <taxon>Acanthomorphata</taxon>
        <taxon>Carangaria</taxon>
        <taxon>Pleuronectiformes</taxon>
        <taxon>Pleuronectoidei</taxon>
        <taxon>Soleidae</taxon>
        <taxon>Solea</taxon>
    </lineage>
</organism>
<dbReference type="InterPro" id="IPR017441">
    <property type="entry name" value="Protein_kinase_ATP_BS"/>
</dbReference>
<evidence type="ECO:0000313" key="17">
    <source>
        <dbReference type="Proteomes" id="UP000693946"/>
    </source>
</evidence>
<evidence type="ECO:0000256" key="3">
    <source>
        <dbReference type="ARBA" id="ARBA00022527"/>
    </source>
</evidence>
<proteinExistence type="inferred from homology"/>
<keyword evidence="6 16" id="KW-0418">Kinase</keyword>
<dbReference type="InterPro" id="IPR007084">
    <property type="entry name" value="BRICHOS_dom"/>
</dbReference>
<feature type="compositionally biased region" description="Polar residues" evidence="12">
    <location>
        <begin position="1054"/>
        <end position="1065"/>
    </location>
</feature>
<evidence type="ECO:0000256" key="6">
    <source>
        <dbReference type="ARBA" id="ARBA00022777"/>
    </source>
</evidence>
<dbReference type="PANTHER" id="PTHR44899:SF1">
    <property type="entry name" value="SERINE_THREONINE-PROTEIN KINASE NEK5"/>
    <property type="match status" value="1"/>
</dbReference>
<protein>
    <recommendedName>
        <fullName evidence="2">non-specific serine/threonine protein kinase</fullName>
        <ecNumber evidence="2">2.7.11.1</ecNumber>
    </recommendedName>
</protein>
<keyword evidence="3" id="KW-0723">Serine/threonine-protein kinase</keyword>
<reference evidence="16 17" key="1">
    <citation type="journal article" date="2021" name="Sci. Rep.">
        <title>Chromosome anchoring in Senegalese sole (Solea senegalensis) reveals sex-associated markers and genome rearrangements in flatfish.</title>
        <authorList>
            <person name="Guerrero-Cozar I."/>
            <person name="Gomez-Garrido J."/>
            <person name="Berbel C."/>
            <person name="Martinez-Blanch J.F."/>
            <person name="Alioto T."/>
            <person name="Claros M.G."/>
            <person name="Gagnaire P.A."/>
            <person name="Manchado M."/>
        </authorList>
    </citation>
    <scope>NUCLEOTIDE SEQUENCE [LARGE SCALE GENOMIC DNA]</scope>
    <source>
        <strain evidence="16">Sse05_10M</strain>
    </source>
</reference>
<sequence length="1065" mass="121527">MVKVSFNSALGQKDVKKDAETLLPDEERDAEAAMVPVLVPVAQQTRAWCWCMCLGLALMLSGVVVGGAYLYRYYILEEGQVFVCGVSYREEDYMIQEEEVDVELPSPYHLHQLEERIRVLEREQVELISVPVPEFEDGDPADIVHDFQRMLTAYLDLNLNKCYVIPLNTSIVLPPKNFLELLVNVKAGAYLPQSYLVHEDMVVTERLHHVDQLGYFIYNLCRGKDTFKLQRRDRILGMQKREAVNCPEKRAWAIEPHLPACTAAPLVARRGTNVCSRQFSDGHALLCPPLSRGAFPRFPAAQGHVTGVMNNYEVMGQIGEGAFGKVFLVREKGRDRQSVVKQIDLRKMSVKDRQSSHKEVSLLSKMKHPNIVSFITSFQESGSLFIVMEFCDGGDLMKRINMQGGLFLAPLGNLELFRSVLGLKHIHDRDSAQEHPKLSGGIKAKLGDFGIARMLNNTMEMARTCVGTPCYTSPNSYQQSCLYKMDIWSLGCVLYELCTLKHPFEGSSLRQVVSKICRGRYNPVPSCYSSELRLLITQLFKVNPRQRPSVSSVLKRPFLETLSKHLHPQEDQSPKLQRNRITANPPEMIHRSRGGGAVKRQSAKPVWRAPSTINGPAHHRPLHLRAADREVRGQHNHRGQYQHYHAQLDALHLHHHHRRPRPQEEVERREDQAPPPPVEPYQLVAAARHEYLQRKYEAKEYKLRAEKQLGLRPCTAESHRPGGQELDKGRPEDRRQEGQQEYLRQLDVIRHQYHQEMRHRRLRAETEPEHKHEAFVGQSQRRVFNRGGAAAATESPLVDIHYIFTCAGRGALQLIRENKHKKGIMFEIRLEDHKTRDRGGEELKLRDWSEERKGWSQRTPQLDALQRQLHLRHSGGDEQGAVFTKHILLKLDWNLSLTETDWKQLDLTETVLKTVSPTETVNLKLDWKHLLKKSDSASVSLSVRLRPDVLTADCSVSSVPDPHPEEDCDMETAEESPELKSDDEDTNFEDSDDELRDAVADSMKNLFIMDEDTRETAEVHDGKWEDGGGDTSAVEIQQVQPQLKSPREDDQGQSEDTPNVSGHDL</sequence>
<dbReference type="PROSITE" id="PS00107">
    <property type="entry name" value="PROTEIN_KINASE_ATP"/>
    <property type="match status" value="1"/>
</dbReference>
<feature type="region of interest" description="Disordered" evidence="12">
    <location>
        <begin position="712"/>
        <end position="739"/>
    </location>
</feature>
<dbReference type="PROSITE" id="PS50869">
    <property type="entry name" value="BRICHOS"/>
    <property type="match status" value="1"/>
</dbReference>
<dbReference type="SMART" id="SM01039">
    <property type="entry name" value="BRICHOS"/>
    <property type="match status" value="1"/>
</dbReference>
<dbReference type="EMBL" id="JAGKHQ010000012">
    <property type="protein sequence ID" value="KAG7503280.1"/>
    <property type="molecule type" value="Genomic_DNA"/>
</dbReference>
<dbReference type="Pfam" id="PF00069">
    <property type="entry name" value="Pkinase"/>
    <property type="match status" value="1"/>
</dbReference>
<feature type="binding site" evidence="11">
    <location>
        <position position="341"/>
    </location>
    <ligand>
        <name>ATP</name>
        <dbReference type="ChEBI" id="CHEBI:30616"/>
    </ligand>
</feature>
<name>A0AAV6RFL2_SOLSE</name>
<feature type="domain" description="Protein kinase" evidence="14">
    <location>
        <begin position="312"/>
        <end position="559"/>
    </location>
</feature>
<evidence type="ECO:0000256" key="1">
    <source>
        <dbReference type="ARBA" id="ARBA00010886"/>
    </source>
</evidence>
<keyword evidence="4" id="KW-0808">Transferase</keyword>
<evidence type="ECO:0000259" key="15">
    <source>
        <dbReference type="PROSITE" id="PS50869"/>
    </source>
</evidence>
<feature type="region of interest" description="Disordered" evidence="12">
    <location>
        <begin position="955"/>
        <end position="1065"/>
    </location>
</feature>
<evidence type="ECO:0000256" key="8">
    <source>
        <dbReference type="ARBA" id="ARBA00023157"/>
    </source>
</evidence>
<feature type="transmembrane region" description="Helical" evidence="13">
    <location>
        <begin position="47"/>
        <end position="71"/>
    </location>
</feature>
<evidence type="ECO:0000256" key="2">
    <source>
        <dbReference type="ARBA" id="ARBA00012513"/>
    </source>
</evidence>
<dbReference type="InterPro" id="IPR051131">
    <property type="entry name" value="NEK_Ser/Thr_kinase_NIMA"/>
</dbReference>
<evidence type="ECO:0000313" key="16">
    <source>
        <dbReference type="EMBL" id="KAG7503280.1"/>
    </source>
</evidence>
<dbReference type="EC" id="2.7.11.1" evidence="2"/>
<evidence type="ECO:0000256" key="12">
    <source>
        <dbReference type="SAM" id="MobiDB-lite"/>
    </source>
</evidence>
<dbReference type="FunFam" id="3.30.200.20:FF:000097">
    <property type="entry name" value="Probable serine/threonine-protein kinase nek1"/>
    <property type="match status" value="1"/>
</dbReference>
<feature type="region of interest" description="Disordered" evidence="12">
    <location>
        <begin position="653"/>
        <end position="681"/>
    </location>
</feature>
<accession>A0AAV6RFL2</accession>
<evidence type="ECO:0000256" key="13">
    <source>
        <dbReference type="SAM" id="Phobius"/>
    </source>
</evidence>
<feature type="compositionally biased region" description="Basic and acidic residues" evidence="12">
    <location>
        <begin position="1014"/>
        <end position="1026"/>
    </location>
</feature>
<evidence type="ECO:0000259" key="14">
    <source>
        <dbReference type="PROSITE" id="PS50011"/>
    </source>
</evidence>
<comment type="similarity">
    <text evidence="1">Belongs to the protein kinase superfamily. NEK Ser/Thr protein kinase family. NIMA subfamily.</text>
</comment>
<dbReference type="InterPro" id="IPR000719">
    <property type="entry name" value="Prot_kinase_dom"/>
</dbReference>
<comment type="catalytic activity">
    <reaction evidence="10">
        <text>L-seryl-[protein] + ATP = O-phospho-L-seryl-[protein] + ADP + H(+)</text>
        <dbReference type="Rhea" id="RHEA:17989"/>
        <dbReference type="Rhea" id="RHEA-COMP:9863"/>
        <dbReference type="Rhea" id="RHEA-COMP:11604"/>
        <dbReference type="ChEBI" id="CHEBI:15378"/>
        <dbReference type="ChEBI" id="CHEBI:29999"/>
        <dbReference type="ChEBI" id="CHEBI:30616"/>
        <dbReference type="ChEBI" id="CHEBI:83421"/>
        <dbReference type="ChEBI" id="CHEBI:456216"/>
        <dbReference type="EC" id="2.7.11.1"/>
    </reaction>
</comment>
<comment type="caution">
    <text evidence="16">The sequence shown here is derived from an EMBL/GenBank/DDBJ whole genome shotgun (WGS) entry which is preliminary data.</text>
</comment>
<dbReference type="PROSITE" id="PS50011">
    <property type="entry name" value="PROTEIN_KINASE_DOM"/>
    <property type="match status" value="1"/>
</dbReference>
<feature type="compositionally biased region" description="Basic and acidic residues" evidence="12">
    <location>
        <begin position="717"/>
        <end position="738"/>
    </location>
</feature>
<dbReference type="GO" id="GO:0005524">
    <property type="term" value="F:ATP binding"/>
    <property type="evidence" value="ECO:0007669"/>
    <property type="project" value="UniProtKB-UniRule"/>
</dbReference>
<dbReference type="AlphaFoldDB" id="A0AAV6RFL2"/>
<feature type="compositionally biased region" description="Basic and acidic residues" evidence="12">
    <location>
        <begin position="661"/>
        <end position="672"/>
    </location>
</feature>
<evidence type="ECO:0000256" key="9">
    <source>
        <dbReference type="ARBA" id="ARBA00047899"/>
    </source>
</evidence>
<keyword evidence="17" id="KW-1185">Reference proteome</keyword>
<gene>
    <name evidence="16" type="ORF">JOB18_035002</name>
</gene>
<keyword evidence="13" id="KW-0812">Transmembrane</keyword>
<evidence type="ECO:0000256" key="10">
    <source>
        <dbReference type="ARBA" id="ARBA00048679"/>
    </source>
</evidence>
<keyword evidence="13" id="KW-1133">Transmembrane helix</keyword>
<dbReference type="Pfam" id="PF04089">
    <property type="entry name" value="BRICHOS"/>
    <property type="match status" value="1"/>
</dbReference>
<keyword evidence="8" id="KW-1015">Disulfide bond</keyword>
<feature type="compositionally biased region" description="Polar residues" evidence="12">
    <location>
        <begin position="1034"/>
        <end position="1043"/>
    </location>
</feature>
<feature type="compositionally biased region" description="Acidic residues" evidence="12">
    <location>
        <begin position="964"/>
        <end position="995"/>
    </location>
</feature>